<keyword evidence="9" id="KW-1185">Reference proteome</keyword>
<dbReference type="InterPro" id="IPR012944">
    <property type="entry name" value="SusD_RagB_dom"/>
</dbReference>
<accession>A0A1V9F0X1</accession>
<feature type="domain" description="SusD-like N-terminal" evidence="7">
    <location>
        <begin position="107"/>
        <end position="226"/>
    </location>
</feature>
<dbReference type="Proteomes" id="UP000192610">
    <property type="component" value="Unassembled WGS sequence"/>
</dbReference>
<comment type="caution">
    <text evidence="8">The sequence shown here is derived from an EMBL/GenBank/DDBJ whole genome shotgun (WGS) entry which is preliminary data.</text>
</comment>
<gene>
    <name evidence="8" type="ORF">A4H97_25740</name>
</gene>
<sequence length="458" mass="51076">MKRIWLNICKCCCIVSLLCLLTAGCKKFVHVDEPDASLTTGAVFSNDSLAQAAVTGLYLIIMKSPKVFLNGGMSLFPALSADELVRTSTLILEDQFTNNSILPGNGLVNVNLWKAAYTYIYQCNICMEGLKRSTGVSETLKSRLLGEVQFVRALCYHYLVNVYGDVPLALGTNADVNAMLPRTPMNQVLDQIVVDLTAAIEMLMTDKPNTTPTRYAAQALLARVYLYKGNWSKAAELASAVISSGQFALVIDLDQVFKYTSHEIIFQWVPVQDKMNSPEGFMFVPPGGRPSYTLTKELLGAFEVGDLRKTKWVNSVTIGTTTYNYPNKFKVFSSPPPSTEYNVVLRLAELYLIRAEALVKLDRVPEAVADLNAIRSRAGLPEFSTSLSVDTCLQKIAQERRIELFAEWGHRWFDLKRTNRANTVLSGKSNWQSEDQLYPIPQSELEYAPNLKQNPGYE</sequence>
<comment type="subcellular location">
    <subcellularLocation>
        <location evidence="1">Cell outer membrane</location>
    </subcellularLocation>
</comment>
<dbReference type="GO" id="GO:0009279">
    <property type="term" value="C:cell outer membrane"/>
    <property type="evidence" value="ECO:0007669"/>
    <property type="project" value="UniProtKB-SubCell"/>
</dbReference>
<evidence type="ECO:0000256" key="4">
    <source>
        <dbReference type="ARBA" id="ARBA00023136"/>
    </source>
</evidence>
<dbReference type="Gene3D" id="1.25.40.390">
    <property type="match status" value="1"/>
</dbReference>
<evidence type="ECO:0000259" key="6">
    <source>
        <dbReference type="Pfam" id="PF07980"/>
    </source>
</evidence>
<dbReference type="InterPro" id="IPR033985">
    <property type="entry name" value="SusD-like_N"/>
</dbReference>
<dbReference type="OrthoDB" id="625727at2"/>
<feature type="domain" description="RagB/SusD" evidence="6">
    <location>
        <begin position="313"/>
        <end position="457"/>
    </location>
</feature>
<dbReference type="AlphaFoldDB" id="A0A1V9F0X1"/>
<evidence type="ECO:0000256" key="3">
    <source>
        <dbReference type="ARBA" id="ARBA00022729"/>
    </source>
</evidence>
<protein>
    <recommendedName>
        <fullName evidence="10">RagB/SusD family nutrient uptake outer membrane protein</fullName>
    </recommendedName>
</protein>
<comment type="similarity">
    <text evidence="2">Belongs to the SusD family.</text>
</comment>
<evidence type="ECO:0000256" key="2">
    <source>
        <dbReference type="ARBA" id="ARBA00006275"/>
    </source>
</evidence>
<evidence type="ECO:0000313" key="8">
    <source>
        <dbReference type="EMBL" id="OQP52021.1"/>
    </source>
</evidence>
<evidence type="ECO:0000256" key="1">
    <source>
        <dbReference type="ARBA" id="ARBA00004442"/>
    </source>
</evidence>
<dbReference type="STRING" id="354355.SAMN05660816_05491"/>
<dbReference type="Pfam" id="PF07980">
    <property type="entry name" value="SusD_RagB"/>
    <property type="match status" value="1"/>
</dbReference>
<name>A0A1V9F0X1_9BACT</name>
<dbReference type="InterPro" id="IPR011990">
    <property type="entry name" value="TPR-like_helical_dom_sf"/>
</dbReference>
<organism evidence="8 9">
    <name type="scientific">Niastella yeongjuensis</name>
    <dbReference type="NCBI Taxonomy" id="354355"/>
    <lineage>
        <taxon>Bacteria</taxon>
        <taxon>Pseudomonadati</taxon>
        <taxon>Bacteroidota</taxon>
        <taxon>Chitinophagia</taxon>
        <taxon>Chitinophagales</taxon>
        <taxon>Chitinophagaceae</taxon>
        <taxon>Niastella</taxon>
    </lineage>
</organism>
<dbReference type="CDD" id="cd08977">
    <property type="entry name" value="SusD"/>
    <property type="match status" value="1"/>
</dbReference>
<reference evidence="9" key="1">
    <citation type="submission" date="2016-04" db="EMBL/GenBank/DDBJ databases">
        <authorList>
            <person name="Chen L."/>
            <person name="Zhuang W."/>
            <person name="Wang G."/>
        </authorList>
    </citation>
    <scope>NUCLEOTIDE SEQUENCE [LARGE SCALE GENOMIC DNA]</scope>
    <source>
        <strain evidence="9">17621</strain>
    </source>
</reference>
<dbReference type="Pfam" id="PF14322">
    <property type="entry name" value="SusD-like_3"/>
    <property type="match status" value="1"/>
</dbReference>
<evidence type="ECO:0000313" key="9">
    <source>
        <dbReference type="Proteomes" id="UP000192610"/>
    </source>
</evidence>
<evidence type="ECO:0000259" key="7">
    <source>
        <dbReference type="Pfam" id="PF14322"/>
    </source>
</evidence>
<dbReference type="EMBL" id="LVXG01000009">
    <property type="protein sequence ID" value="OQP52021.1"/>
    <property type="molecule type" value="Genomic_DNA"/>
</dbReference>
<dbReference type="SUPFAM" id="SSF48452">
    <property type="entry name" value="TPR-like"/>
    <property type="match status" value="1"/>
</dbReference>
<keyword evidence="3" id="KW-0732">Signal</keyword>
<proteinExistence type="inferred from homology"/>
<dbReference type="PROSITE" id="PS51257">
    <property type="entry name" value="PROKAR_LIPOPROTEIN"/>
    <property type="match status" value="1"/>
</dbReference>
<evidence type="ECO:0000256" key="5">
    <source>
        <dbReference type="ARBA" id="ARBA00023237"/>
    </source>
</evidence>
<dbReference type="RefSeq" id="WP_081198200.1">
    <property type="nucleotide sequence ID" value="NZ_FOCZ01000013.1"/>
</dbReference>
<evidence type="ECO:0008006" key="10">
    <source>
        <dbReference type="Google" id="ProtNLM"/>
    </source>
</evidence>
<keyword evidence="4" id="KW-0472">Membrane</keyword>
<keyword evidence="5" id="KW-0998">Cell outer membrane</keyword>